<feature type="region of interest" description="Disordered" evidence="1">
    <location>
        <begin position="38"/>
        <end position="190"/>
    </location>
</feature>
<accession>A0A0A9D510</accession>
<feature type="compositionally biased region" description="Basic residues" evidence="1">
    <location>
        <begin position="117"/>
        <end position="128"/>
    </location>
</feature>
<evidence type="ECO:0000313" key="2">
    <source>
        <dbReference type="EMBL" id="JAD78837.1"/>
    </source>
</evidence>
<dbReference type="EMBL" id="GBRH01219058">
    <property type="protein sequence ID" value="JAD78837.1"/>
    <property type="molecule type" value="Transcribed_RNA"/>
</dbReference>
<feature type="compositionally biased region" description="Basic and acidic residues" evidence="1">
    <location>
        <begin position="142"/>
        <end position="156"/>
    </location>
</feature>
<name>A0A0A9D510_ARUDO</name>
<dbReference type="AlphaFoldDB" id="A0A0A9D510"/>
<evidence type="ECO:0000256" key="1">
    <source>
        <dbReference type="SAM" id="MobiDB-lite"/>
    </source>
</evidence>
<reference evidence="2" key="2">
    <citation type="journal article" date="2015" name="Data Brief">
        <title>Shoot transcriptome of the giant reed, Arundo donax.</title>
        <authorList>
            <person name="Barrero R.A."/>
            <person name="Guerrero F.D."/>
            <person name="Moolhuijzen P."/>
            <person name="Goolsby J.A."/>
            <person name="Tidwell J."/>
            <person name="Bellgard S.E."/>
            <person name="Bellgard M.I."/>
        </authorList>
    </citation>
    <scope>NUCLEOTIDE SEQUENCE</scope>
    <source>
        <tissue evidence="2">Shoot tissue taken approximately 20 cm above the soil surface</tissue>
    </source>
</reference>
<reference evidence="2" key="1">
    <citation type="submission" date="2014-09" db="EMBL/GenBank/DDBJ databases">
        <authorList>
            <person name="Magalhaes I.L.F."/>
            <person name="Oliveira U."/>
            <person name="Santos F.R."/>
            <person name="Vidigal T.H.D.A."/>
            <person name="Brescovit A.D."/>
            <person name="Santos A.J."/>
        </authorList>
    </citation>
    <scope>NUCLEOTIDE SEQUENCE</scope>
    <source>
        <tissue evidence="2">Shoot tissue taken approximately 20 cm above the soil surface</tissue>
    </source>
</reference>
<organism evidence="2">
    <name type="scientific">Arundo donax</name>
    <name type="common">Giant reed</name>
    <name type="synonym">Donax arundinaceus</name>
    <dbReference type="NCBI Taxonomy" id="35708"/>
    <lineage>
        <taxon>Eukaryota</taxon>
        <taxon>Viridiplantae</taxon>
        <taxon>Streptophyta</taxon>
        <taxon>Embryophyta</taxon>
        <taxon>Tracheophyta</taxon>
        <taxon>Spermatophyta</taxon>
        <taxon>Magnoliopsida</taxon>
        <taxon>Liliopsida</taxon>
        <taxon>Poales</taxon>
        <taxon>Poaceae</taxon>
        <taxon>PACMAD clade</taxon>
        <taxon>Arundinoideae</taxon>
        <taxon>Arundineae</taxon>
        <taxon>Arundo</taxon>
    </lineage>
</organism>
<sequence length="190" mass="20592">MSKYYGAPEAWMASAPKEPEVILCGIKRHLKSKCGPQGDCFAGAGGQADHRRRPGEKRGRGKRISGESRAPRAAEEVGGGSGGNGGRLGEGIREREGPRHRRRSATIESGGGGTDWKRRRRCGSRRGKAAPWGSSRRRRSRVRAEGAERSSGREKCAFFSTRTGGGRSDERRAEYRKIGGRRLQGASAVS</sequence>
<feature type="compositionally biased region" description="Gly residues" evidence="1">
    <location>
        <begin position="77"/>
        <end position="89"/>
    </location>
</feature>
<proteinExistence type="predicted"/>
<protein>
    <submittedName>
        <fullName evidence="2">Uncharacterized protein</fullName>
    </submittedName>
</protein>
<feature type="compositionally biased region" description="Basic and acidic residues" evidence="1">
    <location>
        <begin position="167"/>
        <end position="177"/>
    </location>
</feature>
<feature type="compositionally biased region" description="Basic and acidic residues" evidence="1">
    <location>
        <begin position="64"/>
        <end position="75"/>
    </location>
</feature>
<feature type="compositionally biased region" description="Basic residues" evidence="1">
    <location>
        <begin position="50"/>
        <end position="63"/>
    </location>
</feature>